<keyword evidence="2" id="KW-1185">Reference proteome</keyword>
<reference evidence="1 2" key="1">
    <citation type="journal article" date="2023" name="G3 (Bethesda)">
        <title>A chromosome-length genome assembly and annotation of blackberry (Rubus argutus, cv. 'Hillquist').</title>
        <authorList>
            <person name="Bruna T."/>
            <person name="Aryal R."/>
            <person name="Dudchenko O."/>
            <person name="Sargent D.J."/>
            <person name="Mead D."/>
            <person name="Buti M."/>
            <person name="Cavallini A."/>
            <person name="Hytonen T."/>
            <person name="Andres J."/>
            <person name="Pham M."/>
            <person name="Weisz D."/>
            <person name="Mascagni F."/>
            <person name="Usai G."/>
            <person name="Natali L."/>
            <person name="Bassil N."/>
            <person name="Fernandez G.E."/>
            <person name="Lomsadze A."/>
            <person name="Armour M."/>
            <person name="Olukolu B."/>
            <person name="Poorten T."/>
            <person name="Britton C."/>
            <person name="Davik J."/>
            <person name="Ashrafi H."/>
            <person name="Aiden E.L."/>
            <person name="Borodovsky M."/>
            <person name="Worthington M."/>
        </authorList>
    </citation>
    <scope>NUCLEOTIDE SEQUENCE [LARGE SCALE GENOMIC DNA]</scope>
    <source>
        <strain evidence="1">PI 553951</strain>
    </source>
</reference>
<dbReference type="EMBL" id="JBEDUW010000037">
    <property type="protein sequence ID" value="KAK9907154.1"/>
    <property type="molecule type" value="Genomic_DNA"/>
</dbReference>
<gene>
    <name evidence="1" type="ORF">M0R45_002399</name>
</gene>
<evidence type="ECO:0000313" key="2">
    <source>
        <dbReference type="Proteomes" id="UP001457282"/>
    </source>
</evidence>
<name>A0AAW1VTH8_RUBAR</name>
<organism evidence="1 2">
    <name type="scientific">Rubus argutus</name>
    <name type="common">Southern blackberry</name>
    <dbReference type="NCBI Taxonomy" id="59490"/>
    <lineage>
        <taxon>Eukaryota</taxon>
        <taxon>Viridiplantae</taxon>
        <taxon>Streptophyta</taxon>
        <taxon>Embryophyta</taxon>
        <taxon>Tracheophyta</taxon>
        <taxon>Spermatophyta</taxon>
        <taxon>Magnoliopsida</taxon>
        <taxon>eudicotyledons</taxon>
        <taxon>Gunneridae</taxon>
        <taxon>Pentapetalae</taxon>
        <taxon>rosids</taxon>
        <taxon>fabids</taxon>
        <taxon>Rosales</taxon>
        <taxon>Rosaceae</taxon>
        <taxon>Rosoideae</taxon>
        <taxon>Rosoideae incertae sedis</taxon>
        <taxon>Rubus</taxon>
    </lineage>
</organism>
<protein>
    <submittedName>
        <fullName evidence="1">Uncharacterized protein</fullName>
    </submittedName>
</protein>
<evidence type="ECO:0000313" key="1">
    <source>
        <dbReference type="EMBL" id="KAK9907154.1"/>
    </source>
</evidence>
<accession>A0AAW1VTH8</accession>
<dbReference type="Proteomes" id="UP001457282">
    <property type="component" value="Unassembled WGS sequence"/>
</dbReference>
<proteinExistence type="predicted"/>
<comment type="caution">
    <text evidence="1">The sequence shown here is derived from an EMBL/GenBank/DDBJ whole genome shotgun (WGS) entry which is preliminary data.</text>
</comment>
<sequence length="73" mass="8607">MVVNGKDRRGLGIGERCWNWQIWVHGLGAVLVEKLTVELQVTGLWFCWFESSRWLSWDGDDFCVNQAYMKAWK</sequence>
<dbReference type="AlphaFoldDB" id="A0AAW1VTH8"/>